<feature type="non-terminal residue" evidence="2">
    <location>
        <position position="1"/>
    </location>
</feature>
<comment type="similarity">
    <text evidence="1">Belongs to the adenylate kinase family.</text>
</comment>
<protein>
    <submittedName>
        <fullName evidence="2">KAD8 kinase</fullName>
    </submittedName>
</protein>
<sequence>RLSQRRIDPVTGERYHTTLRPAPTPEIQARLRQNPKDQEENIEKCLEVYYENVKALEDFYQDAFYVNADQDPYVVFEFIESCIIKPLPCKK</sequence>
<dbReference type="SUPFAM" id="SSF57774">
    <property type="entry name" value="Microbial and mitochondrial ADK, insert 'zinc finger' domain"/>
    <property type="match status" value="1"/>
</dbReference>
<keyword evidence="2" id="KW-0808">Transferase</keyword>
<organism evidence="2 3">
    <name type="scientific">Erpornis zantholeuca</name>
    <dbReference type="NCBI Taxonomy" id="1112836"/>
    <lineage>
        <taxon>Eukaryota</taxon>
        <taxon>Metazoa</taxon>
        <taxon>Chordata</taxon>
        <taxon>Craniata</taxon>
        <taxon>Vertebrata</taxon>
        <taxon>Euteleostomi</taxon>
        <taxon>Archelosauria</taxon>
        <taxon>Archosauria</taxon>
        <taxon>Dinosauria</taxon>
        <taxon>Saurischia</taxon>
        <taxon>Theropoda</taxon>
        <taxon>Coelurosauria</taxon>
        <taxon>Aves</taxon>
        <taxon>Neognathae</taxon>
        <taxon>Neoaves</taxon>
        <taxon>Telluraves</taxon>
        <taxon>Australaves</taxon>
        <taxon>Passeriformes</taxon>
        <taxon>Sylvioidea</taxon>
        <taxon>Timaliidae</taxon>
        <taxon>Erpornis</taxon>
    </lineage>
</organism>
<keyword evidence="3" id="KW-1185">Reference proteome</keyword>
<dbReference type="AlphaFoldDB" id="A0A7L2X6X7"/>
<dbReference type="InterPro" id="IPR036193">
    <property type="entry name" value="ADK_active_lid_dom_sf"/>
</dbReference>
<reference evidence="2 3" key="1">
    <citation type="submission" date="2019-09" db="EMBL/GenBank/DDBJ databases">
        <title>Bird 10,000 Genomes (B10K) Project - Family phase.</title>
        <authorList>
            <person name="Zhang G."/>
        </authorList>
    </citation>
    <scope>NUCLEOTIDE SEQUENCE [LARGE SCALE GENOMIC DNA]</scope>
    <source>
        <strain evidence="2">B10K-DU-002-58</strain>
        <tissue evidence="2">Muscle</tissue>
    </source>
</reference>
<evidence type="ECO:0000313" key="2">
    <source>
        <dbReference type="EMBL" id="NXS78124.1"/>
    </source>
</evidence>
<dbReference type="OrthoDB" id="522106at2759"/>
<dbReference type="Gene3D" id="3.40.50.300">
    <property type="entry name" value="P-loop containing nucleotide triphosphate hydrolases"/>
    <property type="match status" value="1"/>
</dbReference>
<comment type="caution">
    <text evidence="2">The sequence shown here is derived from an EMBL/GenBank/DDBJ whole genome shotgun (WGS) entry which is preliminary data.</text>
</comment>
<dbReference type="GO" id="GO:0004017">
    <property type="term" value="F:AMP kinase activity"/>
    <property type="evidence" value="ECO:0007669"/>
    <property type="project" value="InterPro"/>
</dbReference>
<dbReference type="EMBL" id="VZTN01002208">
    <property type="protein sequence ID" value="NXS78124.1"/>
    <property type="molecule type" value="Genomic_DNA"/>
</dbReference>
<gene>
    <name evidence="2" type="primary">Ak8_0</name>
    <name evidence="2" type="ORF">ERPZAN_R04903</name>
</gene>
<dbReference type="Proteomes" id="UP000545329">
    <property type="component" value="Unassembled WGS sequence"/>
</dbReference>
<proteinExistence type="inferred from homology"/>
<accession>A0A7L2X6X7</accession>
<dbReference type="InterPro" id="IPR027417">
    <property type="entry name" value="P-loop_NTPase"/>
</dbReference>
<feature type="non-terminal residue" evidence="2">
    <location>
        <position position="91"/>
    </location>
</feature>
<evidence type="ECO:0000256" key="1">
    <source>
        <dbReference type="ARBA" id="ARBA00007220"/>
    </source>
</evidence>
<keyword evidence="2" id="KW-0418">Kinase</keyword>
<evidence type="ECO:0000313" key="3">
    <source>
        <dbReference type="Proteomes" id="UP000545329"/>
    </source>
</evidence>
<name>A0A7L2X6X7_9PASS</name>